<dbReference type="Gene3D" id="3.30.1150.10">
    <property type="match status" value="1"/>
</dbReference>
<evidence type="ECO:0000313" key="3">
    <source>
        <dbReference type="EMBL" id="MFC5861020.1"/>
    </source>
</evidence>
<dbReference type="RefSeq" id="WP_263334630.1">
    <property type="nucleotide sequence ID" value="NZ_JAGSYH010000002.1"/>
</dbReference>
<reference evidence="4" key="1">
    <citation type="journal article" date="2019" name="Int. J. Syst. Evol. Microbiol.">
        <title>The Global Catalogue of Microorganisms (GCM) 10K type strain sequencing project: providing services to taxonomists for standard genome sequencing and annotation.</title>
        <authorList>
            <consortium name="The Broad Institute Genomics Platform"/>
            <consortium name="The Broad Institute Genome Sequencing Center for Infectious Disease"/>
            <person name="Wu L."/>
            <person name="Ma J."/>
        </authorList>
    </citation>
    <scope>NUCLEOTIDE SEQUENCE [LARGE SCALE GENOMIC DNA]</scope>
    <source>
        <strain evidence="4">JCM 4087</strain>
    </source>
</reference>
<proteinExistence type="predicted"/>
<name>A0ABW1EAM9_9BACT</name>
<keyword evidence="2" id="KW-0472">Membrane</keyword>
<dbReference type="SUPFAM" id="SSF74653">
    <property type="entry name" value="TolA/TonB C-terminal domain"/>
    <property type="match status" value="1"/>
</dbReference>
<feature type="region of interest" description="Disordered" evidence="1">
    <location>
        <begin position="149"/>
        <end position="258"/>
    </location>
</feature>
<comment type="caution">
    <text evidence="3">The sequence shown here is derived from an EMBL/GenBank/DDBJ whole genome shotgun (WGS) entry which is preliminary data.</text>
</comment>
<gene>
    <name evidence="3" type="ORF">ACFPT7_01795</name>
</gene>
<sequence>MPTGVALAEPEPTESDRSEAEAAGRGNSRDKDGYSSSRWVDYDTHELLEKISQYEDERRWQRIREGIWISIILHFLLFLGIAYIPRYVFHQVQLIDPIQAIRNRKDLTYLDELPDAIKQAQKLKPKPPALKPNEAMVDKKTLDALKAMEKAQPKPKEPAPEVKQQQSAPLPQPQPQPQQQAAVTPPPPMPQPSQQITPEAPRPAPVPAKPNFSLGSQNPADQLRQAMRDSMRPGDSGQLSGPSLNQHSGADGGVQVLSDTQGVDFNPYLQKVIRETYRTWDPLIPEEVNPPILKRGQCEIVFTILPNGRVQAHSMTLTGRSGDVALDRAAWGSIEGADYPPLPREFHGPYLQLRFRFQYNIH</sequence>
<evidence type="ECO:0000313" key="4">
    <source>
        <dbReference type="Proteomes" id="UP001596091"/>
    </source>
</evidence>
<evidence type="ECO:0000256" key="1">
    <source>
        <dbReference type="SAM" id="MobiDB-lite"/>
    </source>
</evidence>
<evidence type="ECO:0000256" key="2">
    <source>
        <dbReference type="SAM" id="Phobius"/>
    </source>
</evidence>
<dbReference type="EMBL" id="JBHSPH010000001">
    <property type="protein sequence ID" value="MFC5861020.1"/>
    <property type="molecule type" value="Genomic_DNA"/>
</dbReference>
<organism evidence="3 4">
    <name type="scientific">Acidicapsa dinghuensis</name>
    <dbReference type="NCBI Taxonomy" id="2218256"/>
    <lineage>
        <taxon>Bacteria</taxon>
        <taxon>Pseudomonadati</taxon>
        <taxon>Acidobacteriota</taxon>
        <taxon>Terriglobia</taxon>
        <taxon>Terriglobales</taxon>
        <taxon>Acidobacteriaceae</taxon>
        <taxon>Acidicapsa</taxon>
    </lineage>
</organism>
<feature type="region of interest" description="Disordered" evidence="1">
    <location>
        <begin position="1"/>
        <end position="35"/>
    </location>
</feature>
<feature type="transmembrane region" description="Helical" evidence="2">
    <location>
        <begin position="67"/>
        <end position="89"/>
    </location>
</feature>
<accession>A0ABW1EAM9</accession>
<keyword evidence="2" id="KW-0812">Transmembrane</keyword>
<feature type="compositionally biased region" description="Basic and acidic residues" evidence="1">
    <location>
        <begin position="149"/>
        <end position="160"/>
    </location>
</feature>
<feature type="compositionally biased region" description="Polar residues" evidence="1">
    <location>
        <begin position="237"/>
        <end position="248"/>
    </location>
</feature>
<protein>
    <submittedName>
        <fullName evidence="3">Energy transducer TonB</fullName>
    </submittedName>
</protein>
<keyword evidence="4" id="KW-1185">Reference proteome</keyword>
<dbReference type="Proteomes" id="UP001596091">
    <property type="component" value="Unassembled WGS sequence"/>
</dbReference>
<keyword evidence="2" id="KW-1133">Transmembrane helix</keyword>
<feature type="compositionally biased region" description="Basic and acidic residues" evidence="1">
    <location>
        <begin position="14"/>
        <end position="33"/>
    </location>
</feature>